<evidence type="ECO:0000256" key="6">
    <source>
        <dbReference type="ARBA" id="ARBA00022997"/>
    </source>
</evidence>
<comment type="caution">
    <text evidence="10">The sequence shown here is derived from an EMBL/GenBank/DDBJ whole genome shotgun (WGS) entry which is preliminary data.</text>
</comment>
<evidence type="ECO:0000256" key="7">
    <source>
        <dbReference type="ARBA" id="ARBA00023049"/>
    </source>
</evidence>
<comment type="similarity">
    <text evidence="9">Belongs to the peptidase M15D family.</text>
</comment>
<keyword evidence="6 9" id="KW-0224">Dipeptidase</keyword>
<comment type="cofactor">
    <cofactor evidence="9">
        <name>Zn(2+)</name>
        <dbReference type="ChEBI" id="CHEBI:29105"/>
    </cofactor>
    <text evidence="9">Binds 1 zinc ion per subunit.</text>
</comment>
<evidence type="ECO:0000256" key="1">
    <source>
        <dbReference type="ARBA" id="ARBA00001362"/>
    </source>
</evidence>
<keyword evidence="8" id="KW-0961">Cell wall biogenesis/degradation</keyword>
<feature type="binding site" evidence="9">
    <location>
        <position position="136"/>
    </location>
    <ligand>
        <name>Zn(2+)</name>
        <dbReference type="ChEBI" id="CHEBI:29105"/>
        <note>catalytic</note>
    </ligand>
</feature>
<keyword evidence="5 9" id="KW-0862">Zinc</keyword>
<feature type="site" description="Transition state stabilizer" evidence="9">
    <location>
        <position position="82"/>
    </location>
</feature>
<dbReference type="SUPFAM" id="SSF55166">
    <property type="entry name" value="Hedgehog/DD-peptidase"/>
    <property type="match status" value="1"/>
</dbReference>
<evidence type="ECO:0000256" key="3">
    <source>
        <dbReference type="ARBA" id="ARBA00022723"/>
    </source>
</evidence>
<keyword evidence="7 9" id="KW-0482">Metalloprotease</keyword>
<protein>
    <recommendedName>
        <fullName evidence="9">D-alanyl-D-alanine dipeptidase</fullName>
        <shortName evidence="9">D-Ala-D-Ala dipeptidase</shortName>
        <ecNumber evidence="9">3.4.13.22</ecNumber>
    </recommendedName>
</protein>
<keyword evidence="4 9" id="KW-0378">Hydrolase</keyword>
<dbReference type="Pfam" id="PF01427">
    <property type="entry name" value="Peptidase_M15"/>
    <property type="match status" value="1"/>
</dbReference>
<evidence type="ECO:0000256" key="2">
    <source>
        <dbReference type="ARBA" id="ARBA00022670"/>
    </source>
</evidence>
<accession>A0ABW5PNB7</accession>
<keyword evidence="2 9" id="KW-0645">Protease</keyword>
<dbReference type="EC" id="3.4.13.22" evidence="9"/>
<organism evidence="10 11">
    <name type="scientific">Terrilactibacillus laevilacticus</name>
    <dbReference type="NCBI Taxonomy" id="1380157"/>
    <lineage>
        <taxon>Bacteria</taxon>
        <taxon>Bacillati</taxon>
        <taxon>Bacillota</taxon>
        <taxon>Bacilli</taxon>
        <taxon>Bacillales</taxon>
        <taxon>Bacillaceae</taxon>
        <taxon>Terrilactibacillus</taxon>
    </lineage>
</organism>
<reference evidence="11" key="1">
    <citation type="journal article" date="2019" name="Int. J. Syst. Evol. Microbiol.">
        <title>The Global Catalogue of Microorganisms (GCM) 10K type strain sequencing project: providing services to taxonomists for standard genome sequencing and annotation.</title>
        <authorList>
            <consortium name="The Broad Institute Genomics Platform"/>
            <consortium name="The Broad Institute Genome Sequencing Center for Infectious Disease"/>
            <person name="Wu L."/>
            <person name="Ma J."/>
        </authorList>
    </citation>
    <scope>NUCLEOTIDE SEQUENCE [LARGE SCALE GENOMIC DNA]</scope>
    <source>
        <strain evidence="11">TISTR 2241</strain>
    </source>
</reference>
<sequence>MGQTMNDGKHEKLGVIFSKKDEPLVSMRNRSPKIVIHPIYYQKNILGTSDDLFLREGVARKVISAANQLPEGLSLVLLDGWRSYETQLYIYKKTIYEFKKMGYTDEKIKRDIGSFVAYPSKDPEKPAPHFTGGAIDLTIAKDMEWLDMGTDFDDFSDKAYLDYYENCENLTEQDTVRRDNRRLLKAIMTQEGFTVNPSEWWHYDFGNRPWSEKTKQSMLYSGISKWPLE</sequence>
<dbReference type="CDD" id="cd14843">
    <property type="entry name" value="D-Ala-D-Ala_dipeptidase_like"/>
    <property type="match status" value="1"/>
</dbReference>
<dbReference type="InterPro" id="IPR009045">
    <property type="entry name" value="Zn_M74/Hedgehog-like"/>
</dbReference>
<dbReference type="HAMAP" id="MF_01924">
    <property type="entry name" value="A_A_dipeptidase"/>
    <property type="match status" value="1"/>
</dbReference>
<evidence type="ECO:0000313" key="10">
    <source>
        <dbReference type="EMBL" id="MFD2616399.1"/>
    </source>
</evidence>
<dbReference type="PANTHER" id="PTHR43126">
    <property type="entry name" value="D-ALANYL-D-ALANINE DIPEPTIDASE"/>
    <property type="match status" value="1"/>
</dbReference>
<keyword evidence="11" id="KW-1185">Reference proteome</keyword>
<feature type="active site" description="Proton donor/acceptor" evidence="9">
    <location>
        <position position="199"/>
    </location>
</feature>
<evidence type="ECO:0000313" key="11">
    <source>
        <dbReference type="Proteomes" id="UP001597458"/>
    </source>
</evidence>
<keyword evidence="3 9" id="KW-0479">Metal-binding</keyword>
<dbReference type="RefSeq" id="WP_246092681.1">
    <property type="nucleotide sequence ID" value="NZ_JBHUMR010000007.1"/>
</dbReference>
<feature type="binding site" evidence="9">
    <location>
        <position position="202"/>
    </location>
    <ligand>
        <name>Zn(2+)</name>
        <dbReference type="ChEBI" id="CHEBI:29105"/>
        <note>catalytic</note>
    </ligand>
</feature>
<evidence type="ECO:0000256" key="4">
    <source>
        <dbReference type="ARBA" id="ARBA00022801"/>
    </source>
</evidence>
<gene>
    <name evidence="10" type="ORF">ACFSTF_03590</name>
</gene>
<evidence type="ECO:0000256" key="5">
    <source>
        <dbReference type="ARBA" id="ARBA00022833"/>
    </source>
</evidence>
<comment type="catalytic activity">
    <reaction evidence="1 9">
        <text>D-alanyl-D-alanine + H2O = 2 D-alanine</text>
        <dbReference type="Rhea" id="RHEA:20661"/>
        <dbReference type="ChEBI" id="CHEBI:15377"/>
        <dbReference type="ChEBI" id="CHEBI:57416"/>
        <dbReference type="ChEBI" id="CHEBI:57822"/>
        <dbReference type="EC" id="3.4.13.22"/>
    </reaction>
</comment>
<evidence type="ECO:0000256" key="9">
    <source>
        <dbReference type="HAMAP-Rule" id="MF_01924"/>
    </source>
</evidence>
<name>A0ABW5PNB7_9BACI</name>
<dbReference type="EMBL" id="JBHUMR010000007">
    <property type="protein sequence ID" value="MFD2616399.1"/>
    <property type="molecule type" value="Genomic_DNA"/>
</dbReference>
<dbReference type="PANTHER" id="PTHR43126:SF2">
    <property type="entry name" value="D-ALANYL-D-ALANINE DIPEPTIDASE"/>
    <property type="match status" value="1"/>
</dbReference>
<proteinExistence type="inferred from homology"/>
<dbReference type="Gene3D" id="3.30.1380.10">
    <property type="match status" value="1"/>
</dbReference>
<dbReference type="InterPro" id="IPR000755">
    <property type="entry name" value="A_A_dipeptidase"/>
</dbReference>
<dbReference type="Proteomes" id="UP001597458">
    <property type="component" value="Unassembled WGS sequence"/>
</dbReference>
<comment type="function">
    <text evidence="9">Catalyzes hydrolysis of the D-alanyl-D-alanine dipeptide.</text>
</comment>
<feature type="binding site" evidence="9">
    <location>
        <position position="129"/>
    </location>
    <ligand>
        <name>Zn(2+)</name>
        <dbReference type="ChEBI" id="CHEBI:29105"/>
        <note>catalytic</note>
    </ligand>
</feature>
<evidence type="ECO:0000256" key="8">
    <source>
        <dbReference type="ARBA" id="ARBA00023316"/>
    </source>
</evidence>